<dbReference type="HOGENOM" id="CLU_041674_0_1_0"/>
<dbReference type="Pfam" id="PF02350">
    <property type="entry name" value="Epimerase_2"/>
    <property type="match status" value="1"/>
</dbReference>
<dbReference type="EMBL" id="CP002546">
    <property type="protein sequence ID" value="ADY59229.1"/>
    <property type="molecule type" value="Genomic_DNA"/>
</dbReference>
<dbReference type="AlphaFoldDB" id="F0SSF8"/>
<evidence type="ECO:0000313" key="3">
    <source>
        <dbReference type="EMBL" id="ADY59229.1"/>
    </source>
</evidence>
<keyword evidence="4" id="KW-1185">Reference proteome</keyword>
<dbReference type="CDD" id="cd03786">
    <property type="entry name" value="GTB_UDP-GlcNAc_2-Epimerase"/>
    <property type="match status" value="1"/>
</dbReference>
<evidence type="ECO:0000256" key="1">
    <source>
        <dbReference type="RuleBase" id="RU003513"/>
    </source>
</evidence>
<dbReference type="SUPFAM" id="SSF53756">
    <property type="entry name" value="UDP-Glycosyltransferase/glycogen phosphorylase"/>
    <property type="match status" value="1"/>
</dbReference>
<evidence type="ECO:0000259" key="2">
    <source>
        <dbReference type="Pfam" id="PF02350"/>
    </source>
</evidence>
<gene>
    <name evidence="3" type="ordered locus">Plabr_1618</name>
</gene>
<dbReference type="RefSeq" id="WP_013627956.1">
    <property type="nucleotide sequence ID" value="NC_015174.1"/>
</dbReference>
<organism evidence="3 4">
    <name type="scientific">Rubinisphaera brasiliensis (strain ATCC 49424 / DSM 5305 / JCM 21570 / IAM 15109 / NBRC 103401 / IFAM 1448)</name>
    <name type="common">Planctomyces brasiliensis</name>
    <dbReference type="NCBI Taxonomy" id="756272"/>
    <lineage>
        <taxon>Bacteria</taxon>
        <taxon>Pseudomonadati</taxon>
        <taxon>Planctomycetota</taxon>
        <taxon>Planctomycetia</taxon>
        <taxon>Planctomycetales</taxon>
        <taxon>Planctomycetaceae</taxon>
        <taxon>Rubinisphaera</taxon>
    </lineage>
</organism>
<dbReference type="eggNOG" id="COG0381">
    <property type="taxonomic scope" value="Bacteria"/>
</dbReference>
<dbReference type="InterPro" id="IPR003331">
    <property type="entry name" value="UDP_GlcNAc_Epimerase_2_dom"/>
</dbReference>
<dbReference type="NCBIfam" id="TIGR00236">
    <property type="entry name" value="wecB"/>
    <property type="match status" value="1"/>
</dbReference>
<dbReference type="KEGG" id="pbs:Plabr_1618"/>
<proteinExistence type="inferred from homology"/>
<accession>F0SSF8</accession>
<dbReference type="GO" id="GO:0008761">
    <property type="term" value="F:UDP-N-acetylglucosamine 2-epimerase activity"/>
    <property type="evidence" value="ECO:0007669"/>
    <property type="project" value="UniProtKB-EC"/>
</dbReference>
<dbReference type="EC" id="5.1.3.14" evidence="3"/>
<dbReference type="OrthoDB" id="9803238at2"/>
<dbReference type="Proteomes" id="UP000006860">
    <property type="component" value="Chromosome"/>
</dbReference>
<keyword evidence="1 3" id="KW-0413">Isomerase</keyword>
<name>F0SSF8_RUBBR</name>
<dbReference type="InterPro" id="IPR029767">
    <property type="entry name" value="WecB-like"/>
</dbReference>
<reference evidence="4" key="1">
    <citation type="submission" date="2011-02" db="EMBL/GenBank/DDBJ databases">
        <title>The complete genome of Planctomyces brasiliensis DSM 5305.</title>
        <authorList>
            <person name="Lucas S."/>
            <person name="Copeland A."/>
            <person name="Lapidus A."/>
            <person name="Bruce D."/>
            <person name="Goodwin L."/>
            <person name="Pitluck S."/>
            <person name="Kyrpides N."/>
            <person name="Mavromatis K."/>
            <person name="Pagani I."/>
            <person name="Ivanova N."/>
            <person name="Ovchinnikova G."/>
            <person name="Lu M."/>
            <person name="Detter J.C."/>
            <person name="Han C."/>
            <person name="Land M."/>
            <person name="Hauser L."/>
            <person name="Markowitz V."/>
            <person name="Cheng J.-F."/>
            <person name="Hugenholtz P."/>
            <person name="Woyke T."/>
            <person name="Wu D."/>
            <person name="Tindall B."/>
            <person name="Pomrenke H.G."/>
            <person name="Brambilla E."/>
            <person name="Klenk H.-P."/>
            <person name="Eisen J.A."/>
        </authorList>
    </citation>
    <scope>NUCLEOTIDE SEQUENCE [LARGE SCALE GENOMIC DNA]</scope>
    <source>
        <strain evidence="4">ATCC 49424 / DSM 5305 / JCM 21570 / IAM 15109 / NBRC 103401 / IFAM 1448</strain>
    </source>
</reference>
<dbReference type="PANTHER" id="PTHR43174:SF1">
    <property type="entry name" value="UDP-N-ACETYLGLUCOSAMINE 2-EPIMERASE"/>
    <property type="match status" value="1"/>
</dbReference>
<dbReference type="PANTHER" id="PTHR43174">
    <property type="entry name" value="UDP-N-ACETYLGLUCOSAMINE 2-EPIMERASE"/>
    <property type="match status" value="1"/>
</dbReference>
<evidence type="ECO:0000313" key="4">
    <source>
        <dbReference type="Proteomes" id="UP000006860"/>
    </source>
</evidence>
<sequence length="366" mass="40233">MAKIVTVVGARPQFVKAAIVSRAIEKQPELTEVIVHTGQHYDQRMSEIFFNELEIPRPAFQLSVGSGSHGKQTGAMLQQLEEVLLDVQPDAVLVYGDTNSTLAGALAAVKIHIPVVHVEAGLRSFNRRMPEEVNRILVDRISSVLFCPTEISVDHLKNEGISENVHQVGDVMYDSSTFFAQQADALVSPLQDYELNRGDYILVTCHRAENTDDPQRLGNIVAAINELSKERAVVLPLHPRTKHKMADFGLQFSDKVTVTEPLSYLEMIVLERNAGLILTDSGGVQKEAFVFGVPCVTIRDQTEWTETIECGANRLTETAPEAILRTVADQLEKSGKLPDAGPYYGNGNASRDIAQGIASFLEQNKG</sequence>
<dbReference type="STRING" id="756272.Plabr_1618"/>
<protein>
    <submittedName>
        <fullName evidence="3">UDP-N-acetylglucosamine 2-epimerase</fullName>
        <ecNumber evidence="3">5.1.3.14</ecNumber>
    </submittedName>
</protein>
<dbReference type="Gene3D" id="3.40.50.2000">
    <property type="entry name" value="Glycogen Phosphorylase B"/>
    <property type="match status" value="2"/>
</dbReference>
<comment type="similarity">
    <text evidence="1">Belongs to the UDP-N-acetylglucosamine 2-epimerase family.</text>
</comment>
<feature type="domain" description="UDP-N-acetylglucosamine 2-epimerase" evidence="2">
    <location>
        <begin position="22"/>
        <end position="357"/>
    </location>
</feature>